<keyword evidence="1" id="KW-0472">Membrane</keyword>
<feature type="transmembrane region" description="Helical" evidence="1">
    <location>
        <begin position="15"/>
        <end position="34"/>
    </location>
</feature>
<keyword evidence="1" id="KW-0812">Transmembrane</keyword>
<accession>A0A6J5YUH1</accession>
<evidence type="ECO:0000313" key="2">
    <source>
        <dbReference type="EMBL" id="CAB4333206.1"/>
    </source>
</evidence>
<name>A0A6J5YUH1_9ZZZZ</name>
<proteinExistence type="predicted"/>
<dbReference type="EMBL" id="CAEZWN010000025">
    <property type="protein sequence ID" value="CAB4652019.1"/>
    <property type="molecule type" value="Genomic_DNA"/>
</dbReference>
<sequence length="140" mass="15007">MSNLQVNKPIKGPGLTKAGVAVLQFLVIFLFGAIELLFRNSYGIITGLAMWIAFFGGTYLGRKGTAYVNAVAPPISLLITSILLMPTLGGGSFKPTKLLLDLIAGLAAVSFYLLTGAAISWFIWYKKERVKPTDSFAGGF</sequence>
<dbReference type="EMBL" id="CAFAAW010000077">
    <property type="protein sequence ID" value="CAB4812453.1"/>
    <property type="molecule type" value="Genomic_DNA"/>
</dbReference>
<evidence type="ECO:0000313" key="5">
    <source>
        <dbReference type="EMBL" id="CAB4849755.1"/>
    </source>
</evidence>
<feature type="transmembrane region" description="Helical" evidence="1">
    <location>
        <begin position="98"/>
        <end position="124"/>
    </location>
</feature>
<organism evidence="2">
    <name type="scientific">freshwater metagenome</name>
    <dbReference type="NCBI Taxonomy" id="449393"/>
    <lineage>
        <taxon>unclassified sequences</taxon>
        <taxon>metagenomes</taxon>
        <taxon>ecological metagenomes</taxon>
    </lineage>
</organism>
<dbReference type="EMBL" id="CAESAM010000007">
    <property type="protein sequence ID" value="CAB4333206.1"/>
    <property type="molecule type" value="Genomic_DNA"/>
</dbReference>
<feature type="transmembrane region" description="Helical" evidence="1">
    <location>
        <begin position="66"/>
        <end position="86"/>
    </location>
</feature>
<evidence type="ECO:0000313" key="3">
    <source>
        <dbReference type="EMBL" id="CAB4652019.1"/>
    </source>
</evidence>
<evidence type="ECO:0000256" key="1">
    <source>
        <dbReference type="SAM" id="Phobius"/>
    </source>
</evidence>
<dbReference type="EMBL" id="CAFBJG010000047">
    <property type="protein sequence ID" value="CAB4849755.1"/>
    <property type="molecule type" value="Genomic_DNA"/>
</dbReference>
<keyword evidence="1" id="KW-1133">Transmembrane helix</keyword>
<reference evidence="2" key="1">
    <citation type="submission" date="2020-05" db="EMBL/GenBank/DDBJ databases">
        <authorList>
            <person name="Chiriac C."/>
            <person name="Salcher M."/>
            <person name="Ghai R."/>
            <person name="Kavagutti S V."/>
        </authorList>
    </citation>
    <scope>NUCLEOTIDE SEQUENCE</scope>
</reference>
<protein>
    <submittedName>
        <fullName evidence="2">Unannotated protein</fullName>
    </submittedName>
</protein>
<feature type="transmembrane region" description="Helical" evidence="1">
    <location>
        <begin position="41"/>
        <end position="60"/>
    </location>
</feature>
<dbReference type="AlphaFoldDB" id="A0A6J5YUH1"/>
<evidence type="ECO:0000313" key="4">
    <source>
        <dbReference type="EMBL" id="CAB4812453.1"/>
    </source>
</evidence>
<gene>
    <name evidence="3" type="ORF">UFOPK2252_00413</name>
    <name evidence="4" type="ORF">UFOPK3120_00679</name>
    <name evidence="5" type="ORF">UFOPK3282_00577</name>
    <name evidence="2" type="ORF">UFOPK4171_00160</name>
</gene>